<evidence type="ECO:0000313" key="2">
    <source>
        <dbReference type="EMBL" id="STO20743.1"/>
    </source>
</evidence>
<gene>
    <name evidence="2" type="ORF">NCTC11370_00802</name>
</gene>
<name>A0A377G7L3_9GAMM</name>
<evidence type="ECO:0000256" key="1">
    <source>
        <dbReference type="SAM" id="Phobius"/>
    </source>
</evidence>
<dbReference type="OrthoDB" id="5650612at2"/>
<accession>A0A377G7L3</accession>
<feature type="transmembrane region" description="Helical" evidence="1">
    <location>
        <begin position="89"/>
        <end position="108"/>
    </location>
</feature>
<sequence>MPFINQPKEVPKLITLAAQVLYEHKPHLFFSFYKSKQILPEIENKYVNPTIQKLIDEREKIYLSNVEKRKRKIANYTSRLDENECFRKCTYLALIALSAGVHMSIYYIMKASGVSSSTSITFLATMPATIMVMACFSPFATHYLSKAMAHCAAPRVRNEPIDLEKELADIESNHQRGFLSV</sequence>
<protein>
    <submittedName>
        <fullName evidence="2">Uncharacterized protein</fullName>
    </submittedName>
</protein>
<proteinExistence type="predicted"/>
<organism evidence="2 3">
    <name type="scientific">Fluoribacter dumoffii</name>
    <dbReference type="NCBI Taxonomy" id="463"/>
    <lineage>
        <taxon>Bacteria</taxon>
        <taxon>Pseudomonadati</taxon>
        <taxon>Pseudomonadota</taxon>
        <taxon>Gammaproteobacteria</taxon>
        <taxon>Legionellales</taxon>
        <taxon>Legionellaceae</taxon>
        <taxon>Fluoribacter</taxon>
    </lineage>
</organism>
<dbReference type="AlphaFoldDB" id="A0A377G7L3"/>
<keyword evidence="1" id="KW-1133">Transmembrane helix</keyword>
<dbReference type="Proteomes" id="UP000254554">
    <property type="component" value="Unassembled WGS sequence"/>
</dbReference>
<evidence type="ECO:0000313" key="3">
    <source>
        <dbReference type="Proteomes" id="UP000254554"/>
    </source>
</evidence>
<dbReference type="RefSeq" id="WP_010653041.1">
    <property type="nucleotide sequence ID" value="NZ_JAPHOO010000001.1"/>
</dbReference>
<keyword evidence="1" id="KW-0472">Membrane</keyword>
<dbReference type="STRING" id="1094715.GCA_000236165_01619"/>
<reference evidence="2 3" key="1">
    <citation type="submission" date="2018-06" db="EMBL/GenBank/DDBJ databases">
        <authorList>
            <consortium name="Pathogen Informatics"/>
            <person name="Doyle S."/>
        </authorList>
    </citation>
    <scope>NUCLEOTIDE SEQUENCE [LARGE SCALE GENOMIC DNA]</scope>
    <source>
        <strain evidence="2 3">NCTC11370</strain>
    </source>
</reference>
<dbReference type="GeneID" id="93292580"/>
<keyword evidence="3" id="KW-1185">Reference proteome</keyword>
<feature type="transmembrane region" description="Helical" evidence="1">
    <location>
        <begin position="120"/>
        <end position="140"/>
    </location>
</feature>
<keyword evidence="1" id="KW-0812">Transmembrane</keyword>
<dbReference type="EMBL" id="UGGT01000001">
    <property type="protein sequence ID" value="STO20743.1"/>
    <property type="molecule type" value="Genomic_DNA"/>
</dbReference>